<proteinExistence type="predicted"/>
<dbReference type="GO" id="GO:0003723">
    <property type="term" value="F:RNA binding"/>
    <property type="evidence" value="ECO:0007669"/>
    <property type="project" value="InterPro"/>
</dbReference>
<dbReference type="PANTHER" id="PTHR15744:SF0">
    <property type="entry name" value="KH HOMOLOGY DOMAIN-CONTAINING PROTEIN 4"/>
    <property type="match status" value="1"/>
</dbReference>
<feature type="compositionally biased region" description="Acidic residues" evidence="3">
    <location>
        <begin position="548"/>
        <end position="558"/>
    </location>
</feature>
<dbReference type="InterPro" id="IPR055256">
    <property type="entry name" value="KH_1_KHDC4/BBP-like"/>
</dbReference>
<dbReference type="AlphaFoldDB" id="A0A8M8VFB3"/>
<feature type="domain" description="ATP-dependent RNA helicase PRP5/DDX46/KHDC4 KH" evidence="5">
    <location>
        <begin position="110"/>
        <end position="198"/>
    </location>
</feature>
<feature type="compositionally biased region" description="Low complexity" evidence="3">
    <location>
        <begin position="414"/>
        <end position="424"/>
    </location>
</feature>
<dbReference type="Pfam" id="PF22675">
    <property type="entry name" value="KH-I_KHDC4-BBP"/>
    <property type="match status" value="1"/>
</dbReference>
<accession>A0A8M8VFB3</accession>
<dbReference type="Proteomes" id="UP000504604">
    <property type="component" value="Linkage group LG15"/>
</dbReference>
<feature type="region of interest" description="Disordered" evidence="3">
    <location>
        <begin position="480"/>
        <end position="581"/>
    </location>
</feature>
<evidence type="ECO:0000256" key="2">
    <source>
        <dbReference type="ARBA" id="ARBA00081001"/>
    </source>
</evidence>
<dbReference type="GO" id="GO:0005634">
    <property type="term" value="C:nucleus"/>
    <property type="evidence" value="ECO:0007669"/>
    <property type="project" value="InterPro"/>
</dbReference>
<evidence type="ECO:0000256" key="3">
    <source>
        <dbReference type="SAM" id="MobiDB-lite"/>
    </source>
</evidence>
<dbReference type="InterPro" id="IPR036612">
    <property type="entry name" value="KH_dom_type_1_sf"/>
</dbReference>
<organism evidence="6 7">
    <name type="scientific">Sesamum indicum</name>
    <name type="common">Oriental sesame</name>
    <name type="synonym">Sesamum orientale</name>
    <dbReference type="NCBI Taxonomy" id="4182"/>
    <lineage>
        <taxon>Eukaryota</taxon>
        <taxon>Viridiplantae</taxon>
        <taxon>Streptophyta</taxon>
        <taxon>Embryophyta</taxon>
        <taxon>Tracheophyta</taxon>
        <taxon>Spermatophyta</taxon>
        <taxon>Magnoliopsida</taxon>
        <taxon>eudicotyledons</taxon>
        <taxon>Gunneridae</taxon>
        <taxon>Pentapetalae</taxon>
        <taxon>asterids</taxon>
        <taxon>lamiids</taxon>
        <taxon>Lamiales</taxon>
        <taxon>Pedaliaceae</taxon>
        <taxon>Sesamum</taxon>
    </lineage>
</organism>
<feature type="domain" description="KHDC4/BBP-like KH-domain type I" evidence="4">
    <location>
        <begin position="219"/>
        <end position="294"/>
    </location>
</feature>
<feature type="region of interest" description="Disordered" evidence="3">
    <location>
        <begin position="1"/>
        <end position="29"/>
    </location>
</feature>
<feature type="compositionally biased region" description="Polar residues" evidence="3">
    <location>
        <begin position="360"/>
        <end position="372"/>
    </location>
</feature>
<dbReference type="SUPFAM" id="SSF54791">
    <property type="entry name" value="Eukaryotic type KH-domain (KH-domain type I)"/>
    <property type="match status" value="1"/>
</dbReference>
<dbReference type="Gene3D" id="3.30.1370.10">
    <property type="entry name" value="K Homology domain, type 1"/>
    <property type="match status" value="2"/>
</dbReference>
<evidence type="ECO:0000313" key="7">
    <source>
        <dbReference type="RefSeq" id="XP_020554821.1"/>
    </source>
</evidence>
<protein>
    <recommendedName>
        <fullName evidence="1">Protein RIK</fullName>
    </recommendedName>
    <alternativeName>
        <fullName evidence="2">Rough sheath 2-interacting KH domain protein</fullName>
    </alternativeName>
</protein>
<feature type="region of interest" description="Disordered" evidence="3">
    <location>
        <begin position="414"/>
        <end position="467"/>
    </location>
</feature>
<evidence type="ECO:0000256" key="1">
    <source>
        <dbReference type="ARBA" id="ARBA00070402"/>
    </source>
</evidence>
<feature type="region of interest" description="Disordered" evidence="3">
    <location>
        <begin position="356"/>
        <end position="375"/>
    </location>
</feature>
<evidence type="ECO:0000259" key="5">
    <source>
        <dbReference type="Pfam" id="PF23469"/>
    </source>
</evidence>
<feature type="compositionally biased region" description="Polar residues" evidence="3">
    <location>
        <begin position="456"/>
        <end position="465"/>
    </location>
</feature>
<dbReference type="OrthoDB" id="397265at2759"/>
<feature type="compositionally biased region" description="Polar residues" evidence="3">
    <location>
        <begin position="8"/>
        <end position="19"/>
    </location>
</feature>
<dbReference type="RefSeq" id="XP_020554821.1">
    <property type="nucleotide sequence ID" value="XM_020699162.1"/>
</dbReference>
<dbReference type="Pfam" id="PF23469">
    <property type="entry name" value="KH_12"/>
    <property type="match status" value="1"/>
</dbReference>
<evidence type="ECO:0000259" key="4">
    <source>
        <dbReference type="Pfam" id="PF22675"/>
    </source>
</evidence>
<keyword evidence="6" id="KW-1185">Reference proteome</keyword>
<reference evidence="7" key="1">
    <citation type="submission" date="2025-08" db="UniProtKB">
        <authorList>
            <consortium name="RefSeq"/>
        </authorList>
    </citation>
    <scope>IDENTIFICATION</scope>
</reference>
<sequence length="581" mass="62279">MTEDSCPRVSSSEPDSATTKQRKKRKWDQPDESFVSAGVAFPGIFPLANMGSLARITLPAVSPVSASPAIPFPTSSGTPLQVVQVPLQQHAAAIVQKLVQVRPKIQDELIAREIVINDADSAIRYKLTKRQTQEEIQKTTGAVVITRGKYRPPNAPPDGERPLYLHISAASHLETTAERIKAVDHAAAIVEEMLKQAIVSSGAKVDHLLYTRVFLGFEADPSLNIVSRIRGPNDQYVNHIMNETGATVLLRGRGSGYSENGQTEETQEPLHLLLSSNDPHTLERAKLLAENLLDTISTECGASRVSSCKEYGAVPPPPQLQAGIQSPGSASKVRDIAPFSSTALAAVSSVASQGALSQSIGSSNPGPPQANTAFYPHGVTSGTSYIGYGGIYPQATPLQQVALALRQSTSPVTATVSPVTTPASIEPPTEVNLPVKDKRSQKRKFQELPAAAKGPANQNQKNIQGSEFPMPRELTSHVGARDNLVDQDPNKFVKPAPDGMPPPPPRRISPPSPPPKFSPTPKVHGDNNGIHRSKSEAVPDTLIQLLEYGDDDDDDNLEETSTVPLKNHSSSPTVPKPFWAV</sequence>
<feature type="compositionally biased region" description="Basic and acidic residues" evidence="3">
    <location>
        <begin position="480"/>
        <end position="491"/>
    </location>
</feature>
<feature type="compositionally biased region" description="Pro residues" evidence="3">
    <location>
        <begin position="498"/>
        <end position="518"/>
    </location>
</feature>
<feature type="compositionally biased region" description="Polar residues" evidence="3">
    <location>
        <begin position="559"/>
        <end position="573"/>
    </location>
</feature>
<dbReference type="GeneID" id="105177324"/>
<dbReference type="PANTHER" id="PTHR15744">
    <property type="entry name" value="BLOM7"/>
    <property type="match status" value="1"/>
</dbReference>
<dbReference type="FunFam" id="3.30.1370.10:FF:000037">
    <property type="entry name" value="KH domain protein"/>
    <property type="match status" value="1"/>
</dbReference>
<gene>
    <name evidence="7" type="primary">LOC105177324</name>
</gene>
<evidence type="ECO:0000313" key="6">
    <source>
        <dbReference type="Proteomes" id="UP000504604"/>
    </source>
</evidence>
<name>A0A8M8VFB3_SESIN</name>
<dbReference type="InterPro" id="IPR056149">
    <property type="entry name" value="PRP5/DDX46/KHDC4_KH"/>
</dbReference>
<dbReference type="InterPro" id="IPR031121">
    <property type="entry name" value="RIK/BLOM7"/>
</dbReference>